<evidence type="ECO:0000256" key="2">
    <source>
        <dbReference type="SAM" id="SignalP"/>
    </source>
</evidence>
<name>A0A7Y1Q1D0_9PSED</name>
<dbReference type="Proteomes" id="UP000583279">
    <property type="component" value="Unassembled WGS sequence"/>
</dbReference>
<feature type="coiled-coil region" evidence="1">
    <location>
        <begin position="41"/>
        <end position="75"/>
    </location>
</feature>
<dbReference type="EMBL" id="JAAQYK010000008">
    <property type="protein sequence ID" value="NNA46900.1"/>
    <property type="molecule type" value="Genomic_DNA"/>
</dbReference>
<feature type="chain" id="PRO_5030870874" evidence="2">
    <location>
        <begin position="29"/>
        <end position="247"/>
    </location>
</feature>
<proteinExistence type="predicted"/>
<organism evidence="3 4">
    <name type="scientific">Pseudomonas lactis</name>
    <dbReference type="NCBI Taxonomy" id="1615674"/>
    <lineage>
        <taxon>Bacteria</taxon>
        <taxon>Pseudomonadati</taxon>
        <taxon>Pseudomonadota</taxon>
        <taxon>Gammaproteobacteria</taxon>
        <taxon>Pseudomonadales</taxon>
        <taxon>Pseudomonadaceae</taxon>
        <taxon>Pseudomonas</taxon>
    </lineage>
</organism>
<feature type="signal peptide" evidence="2">
    <location>
        <begin position="1"/>
        <end position="28"/>
    </location>
</feature>
<evidence type="ECO:0000313" key="4">
    <source>
        <dbReference type="Proteomes" id="UP000583279"/>
    </source>
</evidence>
<dbReference type="NCBIfam" id="TIGR02780">
    <property type="entry name" value="TrbJ_Ti"/>
    <property type="match status" value="1"/>
</dbReference>
<dbReference type="RefSeq" id="WP_042853601.1">
    <property type="nucleotide sequence ID" value="NZ_JAAQYK010000008.1"/>
</dbReference>
<comment type="caution">
    <text evidence="3">The sequence shown here is derived from an EMBL/GenBank/DDBJ whole genome shotgun (WGS) entry which is preliminary data.</text>
</comment>
<keyword evidence="1" id="KW-0175">Coiled coil</keyword>
<reference evidence="3 4" key="1">
    <citation type="journal article" date="2020" name="Front. Microbiol.">
        <title>Genetic Organization of the aprX-lipA2 Operon Affects the Proteolytic Potential of Pseudomonas Species in Milk.</title>
        <authorList>
            <person name="Maier C."/>
            <person name="Huptas C."/>
            <person name="von Neubeck M."/>
            <person name="Scherer S."/>
            <person name="Wenning M."/>
            <person name="Lucking G."/>
        </authorList>
    </citation>
    <scope>NUCLEOTIDE SEQUENCE [LARGE SCALE GENOMIC DNA]</scope>
    <source>
        <strain evidence="3 4">WS 4997</strain>
    </source>
</reference>
<dbReference type="InterPro" id="IPR014147">
    <property type="entry name" value="T4SS_TrbJ"/>
</dbReference>
<accession>A0A7Y1Q1D0</accession>
<keyword evidence="2" id="KW-0732">Signal</keyword>
<protein>
    <submittedName>
        <fullName evidence="3">P-type conjugative transfer protein TrbJ</fullName>
    </submittedName>
</protein>
<sequence length="247" mass="27365">MKNSPRLLSVSLAAVLSVSLLAGKPATAFTVFDPSNFVQNTLTAVRTLEQINNQINQLQNEAQMLMNQARNLTNLDFNIVNRLRSTLATTERLIAEAQGLAYDVTTMDREFARLYPDQYAATVSGDQMALDARERWKNTLDGLHTAMRMQAQVSQNLAQDESALTDLVSQSQSATGALQAMQATNQLLALQAKQSIQAQQLQITQDRAASLELARQAAATERAREVRRRFYGDGTPYTPHAVRFYGN</sequence>
<dbReference type="AlphaFoldDB" id="A0A7Y1Q1D0"/>
<dbReference type="NCBIfam" id="NF010448">
    <property type="entry name" value="PRK13874.1"/>
    <property type="match status" value="1"/>
</dbReference>
<evidence type="ECO:0000313" key="3">
    <source>
        <dbReference type="EMBL" id="NNA46900.1"/>
    </source>
</evidence>
<evidence type="ECO:0000256" key="1">
    <source>
        <dbReference type="SAM" id="Coils"/>
    </source>
</evidence>
<gene>
    <name evidence="3" type="primary">trbJ</name>
    <name evidence="3" type="ORF">HBO18_22540</name>
</gene>